<dbReference type="KEGG" id="dha:DEHA2B00682g"/>
<name>Q6BXS2_DEBHA</name>
<feature type="domain" description="TRIP4/RQT4 C2HC5-type zinc finger" evidence="3">
    <location>
        <begin position="184"/>
        <end position="236"/>
    </location>
</feature>
<feature type="compositionally biased region" description="Polar residues" evidence="2">
    <location>
        <begin position="92"/>
        <end position="111"/>
    </location>
</feature>
<dbReference type="GO" id="GO:0008270">
    <property type="term" value="F:zinc ion binding"/>
    <property type="evidence" value="ECO:0007669"/>
    <property type="project" value="InterPro"/>
</dbReference>
<feature type="region of interest" description="Disordered" evidence="2">
    <location>
        <begin position="73"/>
        <end position="150"/>
    </location>
</feature>
<gene>
    <name evidence="4" type="ordered locus">DEHA2B00682g</name>
</gene>
<evidence type="ECO:0000313" key="5">
    <source>
        <dbReference type="Proteomes" id="UP000000599"/>
    </source>
</evidence>
<dbReference type="GeneID" id="2913083"/>
<dbReference type="Proteomes" id="UP000000599">
    <property type="component" value="Chromosome B"/>
</dbReference>
<proteinExistence type="predicted"/>
<dbReference type="PANTHER" id="PTHR12963:SF4">
    <property type="entry name" value="ACTIVATING SIGNAL COINTEGRATOR 1"/>
    <property type="match status" value="1"/>
</dbReference>
<sequence>MNYTKLKSYSANAISNILPIDRETCGELVDYALTLPTDHEIEAHFLNLLGESDETSAFLTKFMSLKKEADDSAKSTNVKTLGSKTKGESAHIPSSSTTGKNHKAWTSTPSESVDHKQKGRLENNKTSKTTSELLDLKSPSPVAKRSKGSKKKKIDNLQDIEAVLNDLELSSRDDIDMESSSVIRKKCNCMGRRHPLFEVAPNCLNCGKIICAKEGLQPCSFCEKELLSFKDKCEIINLLREEKTSIENKQDSSRSKSPQDHTQGSNPKNKNKKIVVTLNAGENLWRAQDTALKRMEADKKKDQELLEKIKRERDEIAQQAKELQHYEETSKINPELVKAQERLETLLTFQATGAERTKIIDNASDFEMPNSNSGNMWLSPMERALHLKKQQKQLRKHDGVKKARSGRGNRAVEMVIKDGKVTMVEKHVGSSMKDNEESEEDEEIVGLENKVKESRSEGENASSKNIWDYNKYSNRWEKPLYLPSDTDFQNVQNTDQQLYKPRVQFSNDAEENELLVSLPS</sequence>
<feature type="region of interest" description="Disordered" evidence="2">
    <location>
        <begin position="245"/>
        <end position="273"/>
    </location>
</feature>
<dbReference type="OrthoDB" id="338816at2759"/>
<keyword evidence="1" id="KW-0175">Coiled coil</keyword>
<dbReference type="EMBL" id="CR382134">
    <property type="protein sequence ID" value="CAG84982.2"/>
    <property type="molecule type" value="Genomic_DNA"/>
</dbReference>
<accession>Q6BXS2</accession>
<dbReference type="GO" id="GO:0072344">
    <property type="term" value="P:rescue of stalled ribosome"/>
    <property type="evidence" value="ECO:0007669"/>
    <property type="project" value="InterPro"/>
</dbReference>
<dbReference type="InParanoid" id="Q6BXS2"/>
<dbReference type="HOGENOM" id="CLU_042447_0_0_1"/>
<evidence type="ECO:0000259" key="3">
    <source>
        <dbReference type="Pfam" id="PF06221"/>
    </source>
</evidence>
<feature type="compositionally biased region" description="Acidic residues" evidence="2">
    <location>
        <begin position="436"/>
        <end position="445"/>
    </location>
</feature>
<dbReference type="VEuPathDB" id="FungiDB:DEHA2B00682g"/>
<dbReference type="AlphaFoldDB" id="Q6BXS2"/>
<feature type="compositionally biased region" description="Polar residues" evidence="2">
    <location>
        <begin position="74"/>
        <end position="83"/>
    </location>
</feature>
<evidence type="ECO:0000256" key="1">
    <source>
        <dbReference type="SAM" id="Coils"/>
    </source>
</evidence>
<keyword evidence="5" id="KW-1185">Reference proteome</keyword>
<dbReference type="FunCoup" id="Q6BXS2">
    <property type="interactions" value="118"/>
</dbReference>
<dbReference type="GO" id="GO:0005634">
    <property type="term" value="C:nucleus"/>
    <property type="evidence" value="ECO:0007669"/>
    <property type="project" value="InterPro"/>
</dbReference>
<dbReference type="STRING" id="284592.Q6BXS2"/>
<dbReference type="RefSeq" id="XP_456997.2">
    <property type="nucleotide sequence ID" value="XM_456997.1"/>
</dbReference>
<dbReference type="PANTHER" id="PTHR12963">
    <property type="entry name" value="THYROID RECEPTOR INTERACTING PROTEIN RELATED"/>
    <property type="match status" value="1"/>
</dbReference>
<dbReference type="InterPro" id="IPR009349">
    <property type="entry name" value="TRIP4/RQT4_C2HC5_Znf"/>
</dbReference>
<dbReference type="GO" id="GO:0180022">
    <property type="term" value="C:RQC-trigger complex"/>
    <property type="evidence" value="ECO:0007669"/>
    <property type="project" value="InterPro"/>
</dbReference>
<feature type="coiled-coil region" evidence="1">
    <location>
        <begin position="292"/>
        <end position="329"/>
    </location>
</feature>
<dbReference type="InterPro" id="IPR039128">
    <property type="entry name" value="TRIP4-like"/>
</dbReference>
<feature type="compositionally biased region" description="Basic and acidic residues" evidence="2">
    <location>
        <begin position="449"/>
        <end position="458"/>
    </location>
</feature>
<feature type="compositionally biased region" description="Basic and acidic residues" evidence="2">
    <location>
        <begin position="112"/>
        <end position="125"/>
    </location>
</feature>
<feature type="region of interest" description="Disordered" evidence="2">
    <location>
        <begin position="428"/>
        <end position="464"/>
    </location>
</feature>
<dbReference type="GO" id="GO:0045893">
    <property type="term" value="P:positive regulation of DNA-templated transcription"/>
    <property type="evidence" value="ECO:0007669"/>
    <property type="project" value="TreeGrafter"/>
</dbReference>
<evidence type="ECO:0000256" key="2">
    <source>
        <dbReference type="SAM" id="MobiDB-lite"/>
    </source>
</evidence>
<reference evidence="4 5" key="1">
    <citation type="journal article" date="2004" name="Nature">
        <title>Genome evolution in yeasts.</title>
        <authorList>
            <consortium name="Genolevures"/>
            <person name="Dujon B."/>
            <person name="Sherman D."/>
            <person name="Fischer G."/>
            <person name="Durrens P."/>
            <person name="Casaregola S."/>
            <person name="Lafontaine I."/>
            <person name="de Montigny J."/>
            <person name="Marck C."/>
            <person name="Neuveglise C."/>
            <person name="Talla E."/>
            <person name="Goffard N."/>
            <person name="Frangeul L."/>
            <person name="Aigle M."/>
            <person name="Anthouard V."/>
            <person name="Babour A."/>
            <person name="Barbe V."/>
            <person name="Barnay S."/>
            <person name="Blanchin S."/>
            <person name="Beckerich J.M."/>
            <person name="Beyne E."/>
            <person name="Bleykasten C."/>
            <person name="Boisrame A."/>
            <person name="Boyer J."/>
            <person name="Cattolico L."/>
            <person name="Confanioleri F."/>
            <person name="de Daruvar A."/>
            <person name="Despons L."/>
            <person name="Fabre E."/>
            <person name="Fairhead C."/>
            <person name="Ferry-Dumazet H."/>
            <person name="Groppi A."/>
            <person name="Hantraye F."/>
            <person name="Hennequin C."/>
            <person name="Jauniaux N."/>
            <person name="Joyet P."/>
            <person name="Kachouri R."/>
            <person name="Kerrest A."/>
            <person name="Koszul R."/>
            <person name="Lemaire M."/>
            <person name="Lesur I."/>
            <person name="Ma L."/>
            <person name="Muller H."/>
            <person name="Nicaud J.M."/>
            <person name="Nikolski M."/>
            <person name="Oztas S."/>
            <person name="Ozier-Kalogeropoulos O."/>
            <person name="Pellenz S."/>
            <person name="Potier S."/>
            <person name="Richard G.F."/>
            <person name="Straub M.L."/>
            <person name="Suleau A."/>
            <person name="Swennene D."/>
            <person name="Tekaia F."/>
            <person name="Wesolowski-Louvel M."/>
            <person name="Westhof E."/>
            <person name="Wirth B."/>
            <person name="Zeniou-Meyer M."/>
            <person name="Zivanovic I."/>
            <person name="Bolotin-Fukuhara M."/>
            <person name="Thierry A."/>
            <person name="Bouchier C."/>
            <person name="Caudron B."/>
            <person name="Scarpelli C."/>
            <person name="Gaillardin C."/>
            <person name="Weissenbach J."/>
            <person name="Wincker P."/>
            <person name="Souciet J.L."/>
        </authorList>
    </citation>
    <scope>NUCLEOTIDE SEQUENCE [LARGE SCALE GENOMIC DNA]</scope>
    <source>
        <strain evidence="5">ATCC 36239 / CBS 767 / BCRC 21394 / JCM 1990 / NBRC 0083 / IGC 2968</strain>
    </source>
</reference>
<feature type="compositionally biased region" description="Basic and acidic residues" evidence="2">
    <location>
        <begin position="245"/>
        <end position="259"/>
    </location>
</feature>
<organism evidence="4 5">
    <name type="scientific">Debaryomyces hansenii (strain ATCC 36239 / CBS 767 / BCRC 21394 / JCM 1990 / NBRC 0083 / IGC 2968)</name>
    <name type="common">Yeast</name>
    <name type="synonym">Torulaspora hansenii</name>
    <dbReference type="NCBI Taxonomy" id="284592"/>
    <lineage>
        <taxon>Eukaryota</taxon>
        <taxon>Fungi</taxon>
        <taxon>Dikarya</taxon>
        <taxon>Ascomycota</taxon>
        <taxon>Saccharomycotina</taxon>
        <taxon>Pichiomycetes</taxon>
        <taxon>Debaryomycetaceae</taxon>
        <taxon>Debaryomyces</taxon>
    </lineage>
</organism>
<dbReference type="Pfam" id="PF06221">
    <property type="entry name" value="zf-C2HC5"/>
    <property type="match status" value="1"/>
</dbReference>
<protein>
    <submittedName>
        <fullName evidence="4">DEHA2B00682p</fullName>
    </submittedName>
</protein>
<evidence type="ECO:0000313" key="4">
    <source>
        <dbReference type="EMBL" id="CAG84982.2"/>
    </source>
</evidence>
<dbReference type="OMA" id="MWASPQE"/>
<dbReference type="eggNOG" id="KOG2845">
    <property type="taxonomic scope" value="Eukaryota"/>
</dbReference>